<dbReference type="Proteomes" id="UP000494363">
    <property type="component" value="Unassembled WGS sequence"/>
</dbReference>
<accession>A0A6J5EF44</accession>
<evidence type="ECO:0000313" key="2">
    <source>
        <dbReference type="Proteomes" id="UP000494363"/>
    </source>
</evidence>
<dbReference type="EMBL" id="CADIKH010000024">
    <property type="protein sequence ID" value="CAB3764367.1"/>
    <property type="molecule type" value="Genomic_DNA"/>
</dbReference>
<sequence>MYEDIEKHAAAFDNLRKTLASPDGDAGVMAIRKALEATATKIAETRGATEVDRDKLSKLYRGFHAASRVIAHLHERQSMLI</sequence>
<dbReference type="RefSeq" id="WP_175228982.1">
    <property type="nucleotide sequence ID" value="NZ_CADIKH010000024.1"/>
</dbReference>
<proteinExistence type="predicted"/>
<name>A0A6J5EF44_9BURK</name>
<reference evidence="1 2" key="1">
    <citation type="submission" date="2020-04" db="EMBL/GenBank/DDBJ databases">
        <authorList>
            <person name="De Canck E."/>
        </authorList>
    </citation>
    <scope>NUCLEOTIDE SEQUENCE [LARGE SCALE GENOMIC DNA]</scope>
    <source>
        <strain evidence="1 2">LMG 29542</strain>
    </source>
</reference>
<gene>
    <name evidence="1" type="ORF">LMG29542_04877</name>
</gene>
<keyword evidence="2" id="KW-1185">Reference proteome</keyword>
<evidence type="ECO:0008006" key="3">
    <source>
        <dbReference type="Google" id="ProtNLM"/>
    </source>
</evidence>
<protein>
    <recommendedName>
        <fullName evidence="3">Type III secretion system protein</fullName>
    </recommendedName>
</protein>
<organism evidence="1 2">
    <name type="scientific">Paraburkholderia humisilvae</name>
    <dbReference type="NCBI Taxonomy" id="627669"/>
    <lineage>
        <taxon>Bacteria</taxon>
        <taxon>Pseudomonadati</taxon>
        <taxon>Pseudomonadota</taxon>
        <taxon>Betaproteobacteria</taxon>
        <taxon>Burkholderiales</taxon>
        <taxon>Burkholderiaceae</taxon>
        <taxon>Paraburkholderia</taxon>
    </lineage>
</organism>
<evidence type="ECO:0000313" key="1">
    <source>
        <dbReference type="EMBL" id="CAB3764367.1"/>
    </source>
</evidence>
<dbReference type="AlphaFoldDB" id="A0A6J5EF44"/>